<dbReference type="AlphaFoldDB" id="A0AAV8SV36"/>
<reference evidence="1 2" key="1">
    <citation type="submission" date="2021-09" db="EMBL/GenBank/DDBJ databases">
        <title>Genomic insights and catalytic innovation underlie evolution of tropane alkaloids biosynthesis.</title>
        <authorList>
            <person name="Wang Y.-J."/>
            <person name="Tian T."/>
            <person name="Huang J.-P."/>
            <person name="Huang S.-X."/>
        </authorList>
    </citation>
    <scope>NUCLEOTIDE SEQUENCE [LARGE SCALE GENOMIC DNA]</scope>
    <source>
        <strain evidence="1">KIB-2018</strain>
        <tissue evidence="1">Leaf</tissue>
    </source>
</reference>
<dbReference type="EMBL" id="JAIWQS010000009">
    <property type="protein sequence ID" value="KAJ8755900.1"/>
    <property type="molecule type" value="Genomic_DNA"/>
</dbReference>
<name>A0AAV8SV36_9ROSI</name>
<comment type="caution">
    <text evidence="1">The sequence shown here is derived from an EMBL/GenBank/DDBJ whole genome shotgun (WGS) entry which is preliminary data.</text>
</comment>
<gene>
    <name evidence="1" type="ORF">K2173_024445</name>
</gene>
<sequence>MARNEEKVNFTRRALRDLSNSNRGVGRFSKSVKKAVVMEKKSKVKKQEDEAGVLDRLLLIQSDVSSLTSQIDELVAQSFNVKSTDKEGRKEIESFVHFLSDMLSSLKPWVPRLRKVLSGPSVGGENQSGQCLAGESVSVVNENENFEIESPEQSKMESLISPSPLVSWRAGCENERGRQLFLLTPLAIGKTLSLKRGPSRSAFERIDLNPTVDIQSFEAISDDVKDDLLMKATLSENSDSVVVETKSSPERGVVSTPMLSKKHCSVLVMTPHMKMSPPKSCVLLEPIYESSNKGNDKIRKSTPFPVGIHTEISESSGSEGSENLGFKFPELLGIQCVYKSRMGKKELEASPNWSFSPPKTCVLLEPPHDESLDIAPIDHASAVATVLNQQAKLKSLAHDIETHTGCHQIKNSHNPEPVSSTLVESTPIWKEQESRIRTGKRPGENTLKKELWTKFEAATTYGFRLNVPQFQGSAKKGFIDMLDEASYD</sequence>
<protein>
    <submittedName>
        <fullName evidence="1">Uncharacterized protein</fullName>
    </submittedName>
</protein>
<dbReference type="PANTHER" id="PTHR37238:SF1">
    <property type="entry name" value="OS05G0532500 PROTEIN"/>
    <property type="match status" value="1"/>
</dbReference>
<dbReference type="PANTHER" id="PTHR37238">
    <property type="entry name" value="OS05G0532500 PROTEIN"/>
    <property type="match status" value="1"/>
</dbReference>
<keyword evidence="2" id="KW-1185">Reference proteome</keyword>
<proteinExistence type="predicted"/>
<organism evidence="1 2">
    <name type="scientific">Erythroxylum novogranatense</name>
    <dbReference type="NCBI Taxonomy" id="1862640"/>
    <lineage>
        <taxon>Eukaryota</taxon>
        <taxon>Viridiplantae</taxon>
        <taxon>Streptophyta</taxon>
        <taxon>Embryophyta</taxon>
        <taxon>Tracheophyta</taxon>
        <taxon>Spermatophyta</taxon>
        <taxon>Magnoliopsida</taxon>
        <taxon>eudicotyledons</taxon>
        <taxon>Gunneridae</taxon>
        <taxon>Pentapetalae</taxon>
        <taxon>rosids</taxon>
        <taxon>fabids</taxon>
        <taxon>Malpighiales</taxon>
        <taxon>Erythroxylaceae</taxon>
        <taxon>Erythroxylum</taxon>
    </lineage>
</organism>
<evidence type="ECO:0000313" key="2">
    <source>
        <dbReference type="Proteomes" id="UP001159364"/>
    </source>
</evidence>
<evidence type="ECO:0000313" key="1">
    <source>
        <dbReference type="EMBL" id="KAJ8755900.1"/>
    </source>
</evidence>
<dbReference type="Proteomes" id="UP001159364">
    <property type="component" value="Linkage Group LG09"/>
</dbReference>
<accession>A0AAV8SV36</accession>